<dbReference type="InterPro" id="IPR006103">
    <property type="entry name" value="Glyco_hydro_2_cat"/>
</dbReference>
<dbReference type="PANTHER" id="PTHR42732">
    <property type="entry name" value="BETA-GALACTOSIDASE"/>
    <property type="match status" value="1"/>
</dbReference>
<dbReference type="Pfam" id="PF00703">
    <property type="entry name" value="Glyco_hydro_2"/>
    <property type="match status" value="1"/>
</dbReference>
<dbReference type="InterPro" id="IPR054593">
    <property type="entry name" value="Beta-mannosidase-like_N2"/>
</dbReference>
<dbReference type="PANTHER" id="PTHR42732:SF1">
    <property type="entry name" value="BETA-MANNOSIDASE"/>
    <property type="match status" value="1"/>
</dbReference>
<feature type="domain" description="DUF4982" evidence="7">
    <location>
        <begin position="622"/>
        <end position="680"/>
    </location>
</feature>
<feature type="domain" description="Glycoside hydrolase family 2" evidence="8">
    <location>
        <begin position="695"/>
        <end position="796"/>
    </location>
</feature>
<evidence type="ECO:0000313" key="10">
    <source>
        <dbReference type="EMBL" id="TWT29763.1"/>
    </source>
</evidence>
<evidence type="ECO:0000256" key="4">
    <source>
        <dbReference type="SAM" id="SignalP"/>
    </source>
</evidence>
<accession>A0A5C5UVW9</accession>
<dbReference type="InterPro" id="IPR040605">
    <property type="entry name" value="Glyco_hydro2_dom5"/>
</dbReference>
<comment type="similarity">
    <text evidence="1">Belongs to the glycosyl hydrolase 2 family.</text>
</comment>
<keyword evidence="3 10" id="KW-0326">Glycosidase</keyword>
<dbReference type="InterPro" id="IPR051913">
    <property type="entry name" value="GH2_Domain-Containing"/>
</dbReference>
<keyword evidence="11" id="KW-1185">Reference proteome</keyword>
<dbReference type="RefSeq" id="WP_146568886.1">
    <property type="nucleotide sequence ID" value="NZ_SIHJ01000006.1"/>
</dbReference>
<evidence type="ECO:0000259" key="6">
    <source>
        <dbReference type="Pfam" id="PF02836"/>
    </source>
</evidence>
<evidence type="ECO:0000259" key="9">
    <source>
        <dbReference type="Pfam" id="PF22666"/>
    </source>
</evidence>
<evidence type="ECO:0000259" key="7">
    <source>
        <dbReference type="Pfam" id="PF16355"/>
    </source>
</evidence>
<proteinExistence type="inferred from homology"/>
<comment type="caution">
    <text evidence="10">The sequence shown here is derived from an EMBL/GenBank/DDBJ whole genome shotgun (WGS) entry which is preliminary data.</text>
</comment>
<dbReference type="GO" id="GO:0004565">
    <property type="term" value="F:beta-galactosidase activity"/>
    <property type="evidence" value="ECO:0007669"/>
    <property type="project" value="UniProtKB-EC"/>
</dbReference>
<dbReference type="Proteomes" id="UP000316714">
    <property type="component" value="Unassembled WGS sequence"/>
</dbReference>
<dbReference type="Pfam" id="PF16355">
    <property type="entry name" value="DUF4982"/>
    <property type="match status" value="1"/>
</dbReference>
<evidence type="ECO:0000256" key="3">
    <source>
        <dbReference type="ARBA" id="ARBA00023295"/>
    </source>
</evidence>
<organism evidence="10 11">
    <name type="scientific">Posidoniimonas corsicana</name>
    <dbReference type="NCBI Taxonomy" id="1938618"/>
    <lineage>
        <taxon>Bacteria</taxon>
        <taxon>Pseudomonadati</taxon>
        <taxon>Planctomycetota</taxon>
        <taxon>Planctomycetia</taxon>
        <taxon>Pirellulales</taxon>
        <taxon>Lacipirellulaceae</taxon>
        <taxon>Posidoniimonas</taxon>
    </lineage>
</organism>
<dbReference type="AlphaFoldDB" id="A0A5C5UVW9"/>
<dbReference type="InterPro" id="IPR006102">
    <property type="entry name" value="Ig-like_GH2"/>
</dbReference>
<evidence type="ECO:0000259" key="8">
    <source>
        <dbReference type="Pfam" id="PF18565"/>
    </source>
</evidence>
<dbReference type="EMBL" id="SIHJ01000006">
    <property type="protein sequence ID" value="TWT29763.1"/>
    <property type="molecule type" value="Genomic_DNA"/>
</dbReference>
<dbReference type="Gene3D" id="3.20.20.80">
    <property type="entry name" value="Glycosidases"/>
    <property type="match status" value="1"/>
</dbReference>
<dbReference type="InterPro" id="IPR006101">
    <property type="entry name" value="Glyco_hydro_2"/>
</dbReference>
<name>A0A5C5UVW9_9BACT</name>
<dbReference type="Pfam" id="PF18565">
    <property type="entry name" value="Glyco_hydro2_C5"/>
    <property type="match status" value="1"/>
</dbReference>
<dbReference type="Gene3D" id="2.60.40.10">
    <property type="entry name" value="Immunoglobulins"/>
    <property type="match status" value="3"/>
</dbReference>
<evidence type="ECO:0000259" key="5">
    <source>
        <dbReference type="Pfam" id="PF00703"/>
    </source>
</evidence>
<feature type="chain" id="PRO_5022665083" evidence="4">
    <location>
        <begin position="26"/>
        <end position="801"/>
    </location>
</feature>
<protein>
    <submittedName>
        <fullName evidence="10">Beta-galactosidase</fullName>
        <ecNumber evidence="10">3.2.1.23</ecNumber>
    </submittedName>
</protein>
<gene>
    <name evidence="10" type="primary">lacZ_10</name>
    <name evidence="10" type="ORF">KOR34_50810</name>
</gene>
<dbReference type="Pfam" id="PF22666">
    <property type="entry name" value="Glyco_hydro_2_N2"/>
    <property type="match status" value="1"/>
</dbReference>
<feature type="signal peptide" evidence="4">
    <location>
        <begin position="1"/>
        <end position="25"/>
    </location>
</feature>
<dbReference type="SUPFAM" id="SSF49303">
    <property type="entry name" value="beta-Galactosidase/glucuronidase domain"/>
    <property type="match status" value="1"/>
</dbReference>
<feature type="domain" description="Glycoside hydrolase family 2 immunoglobulin-like beta-sandwich" evidence="5">
    <location>
        <begin position="200"/>
        <end position="293"/>
    </location>
</feature>
<evidence type="ECO:0000256" key="2">
    <source>
        <dbReference type="ARBA" id="ARBA00022801"/>
    </source>
</evidence>
<evidence type="ECO:0000313" key="11">
    <source>
        <dbReference type="Proteomes" id="UP000316714"/>
    </source>
</evidence>
<dbReference type="Gene3D" id="2.60.120.260">
    <property type="entry name" value="Galactose-binding domain-like"/>
    <property type="match status" value="1"/>
</dbReference>
<dbReference type="Pfam" id="PF02836">
    <property type="entry name" value="Glyco_hydro_2_C"/>
    <property type="match status" value="1"/>
</dbReference>
<dbReference type="OrthoDB" id="9762066at2"/>
<feature type="domain" description="Beta-mannosidase-like galactose-binding" evidence="9">
    <location>
        <begin position="89"/>
        <end position="159"/>
    </location>
</feature>
<dbReference type="SUPFAM" id="SSF51445">
    <property type="entry name" value="(Trans)glycosidases"/>
    <property type="match status" value="1"/>
</dbReference>
<dbReference type="InterPro" id="IPR036156">
    <property type="entry name" value="Beta-gal/glucu_dom_sf"/>
</dbReference>
<reference evidence="10 11" key="1">
    <citation type="submission" date="2019-02" db="EMBL/GenBank/DDBJ databases">
        <title>Deep-cultivation of Planctomycetes and their phenomic and genomic characterization uncovers novel biology.</title>
        <authorList>
            <person name="Wiegand S."/>
            <person name="Jogler M."/>
            <person name="Boedeker C."/>
            <person name="Pinto D."/>
            <person name="Vollmers J."/>
            <person name="Rivas-Marin E."/>
            <person name="Kohn T."/>
            <person name="Peeters S.H."/>
            <person name="Heuer A."/>
            <person name="Rast P."/>
            <person name="Oberbeckmann S."/>
            <person name="Bunk B."/>
            <person name="Jeske O."/>
            <person name="Meyerdierks A."/>
            <person name="Storesund J.E."/>
            <person name="Kallscheuer N."/>
            <person name="Luecker S."/>
            <person name="Lage O.M."/>
            <person name="Pohl T."/>
            <person name="Merkel B.J."/>
            <person name="Hornburger P."/>
            <person name="Mueller R.-W."/>
            <person name="Bruemmer F."/>
            <person name="Labrenz M."/>
            <person name="Spormann A.M."/>
            <person name="Op Den Camp H."/>
            <person name="Overmann J."/>
            <person name="Amann R."/>
            <person name="Jetten M.S.M."/>
            <person name="Mascher T."/>
            <person name="Medema M.H."/>
            <person name="Devos D.P."/>
            <person name="Kaster A.-K."/>
            <person name="Ovreas L."/>
            <person name="Rohde M."/>
            <person name="Galperin M.Y."/>
            <person name="Jogler C."/>
        </authorList>
    </citation>
    <scope>NUCLEOTIDE SEQUENCE [LARGE SCALE GENOMIC DNA]</scope>
    <source>
        <strain evidence="10 11">KOR34</strain>
    </source>
</reference>
<dbReference type="InterPro" id="IPR008979">
    <property type="entry name" value="Galactose-bd-like_sf"/>
</dbReference>
<dbReference type="GO" id="GO:0005975">
    <property type="term" value="P:carbohydrate metabolic process"/>
    <property type="evidence" value="ECO:0007669"/>
    <property type="project" value="InterPro"/>
</dbReference>
<feature type="domain" description="Glycoside hydrolase family 2 catalytic" evidence="6">
    <location>
        <begin position="300"/>
        <end position="453"/>
    </location>
</feature>
<dbReference type="EC" id="3.2.1.23" evidence="10"/>
<dbReference type="PRINTS" id="PR00132">
    <property type="entry name" value="GLHYDRLASE2"/>
</dbReference>
<keyword evidence="4" id="KW-0732">Signal</keyword>
<sequence precursor="true">MNRMRPFLSALPTILAALCCASAYAAQRERIDDDWHFRLGDVADAQLTEHDDNHWPQVRLPHDWSIGLSRSADEPSAGGGGFFPTGVGWYRRQLHCVPTAGERTWLVFDGVYRNATVWLNGEQLGGHAYGYTPFRFEITNRLSADEPNLLAVRVDNSAQPNSRWYTGSGIYRHVWLERRPTLSIDPQSCVASVDTLEGRQCTLSTSARVEQTTPQETLAELRVELFSPDGEVVASHTEPIRASRGKSAETHQKLVLSNPRLWSPDDPALYTVRYLLLSDGKEVDRHESSFGIRTIEVTADRGLLLNGKPVALFGGNVHHDNGCLGAAAFDRAEQRKAGLLKEAGYNAVRTAHNPPSPAFLDACDRLGLLVIDEAFDCWAKKKVAHDYHEDFAENWRADLAAMVRRDRHHPSVIMWSIGNEMYERGADHAPDLAGEMVAVVRELDPTRPVTAGVNGLGPQNWSKLDRLFGELDVAGYNYEQGRYADDHQRVPDRVMYASESYLSDLATSRDHVSSRPYVVGDFVWSAIDYLGEAGIGRNFPPGATVTPHWEGTHYPYHGALCGDIDITGVRRPISHFREIVWDRGERLSVAVVEPAPDGGAWQPSQWATEPLMASWTWPGHEGRDLQVKVASRWPTVRVELNGQVVGEVTPSGYEDGVATLSVRYAPGEVTAIGLDEQGRAQQRMVLTTAGPAESIRLTPDRTDLVADGQDLSFVAVEIVDADGLVRPDADHQVTYTIDGPGTIVGVGSGDLSSDEPYNALSRRVFHGRALVVVRSDDDTGTITLTASAPGLPAAELELSSR</sequence>
<dbReference type="SUPFAM" id="SSF49785">
    <property type="entry name" value="Galactose-binding domain-like"/>
    <property type="match status" value="1"/>
</dbReference>
<dbReference type="InterPro" id="IPR032311">
    <property type="entry name" value="DUF4982"/>
</dbReference>
<dbReference type="InterPro" id="IPR017853">
    <property type="entry name" value="GH"/>
</dbReference>
<dbReference type="InterPro" id="IPR013783">
    <property type="entry name" value="Ig-like_fold"/>
</dbReference>
<keyword evidence="2 10" id="KW-0378">Hydrolase</keyword>
<evidence type="ECO:0000256" key="1">
    <source>
        <dbReference type="ARBA" id="ARBA00007401"/>
    </source>
</evidence>